<proteinExistence type="predicted"/>
<organism evidence="3 4">
    <name type="scientific">Robertmurraya siralis</name>
    <dbReference type="NCBI Taxonomy" id="77777"/>
    <lineage>
        <taxon>Bacteria</taxon>
        <taxon>Bacillati</taxon>
        <taxon>Bacillota</taxon>
        <taxon>Bacilli</taxon>
        <taxon>Bacillales</taxon>
        <taxon>Bacillaceae</taxon>
        <taxon>Robertmurraya</taxon>
    </lineage>
</organism>
<dbReference type="EMBL" id="BORC01000005">
    <property type="protein sequence ID" value="GIN63060.1"/>
    <property type="molecule type" value="Genomic_DNA"/>
</dbReference>
<dbReference type="Proteomes" id="UP000682111">
    <property type="component" value="Unassembled WGS sequence"/>
</dbReference>
<evidence type="ECO:0000256" key="1">
    <source>
        <dbReference type="SAM" id="MobiDB-lite"/>
    </source>
</evidence>
<protein>
    <recommendedName>
        <fullName evidence="5">DUF3221 domain-containing protein</fullName>
    </recommendedName>
</protein>
<accession>A0A919WJ93</accession>
<sequence length="416" mass="47204">MKWKWGASLLIILFLTACDTASTHTKEDGGQLKSQSQNPENNSGWETIEVVNNQSIIAKLEQTTNDTSKRDKVLEELDKRQDFIDEQLGEPTKEHAEKLAVQGIEGTVVLPILEEIYGGNAEFEKNGVVFFGDEATGVEPNGIWIGIKQADERLQRFVDTLQEKVDNGDILAKYIYIYYTPYTTAENNQLMEEVYRATNEIAKQHSTPERLSFGVSVDVKTGTIEIEHNFLTKEQQQVLREEFSERDTVIKQDGRLAPKEGETDITYPDEPYTTKLTDERRFVLGLSENEMFVRGIAFQNFSDDDGVGNGGIYYKYPDAKDKLKIGQRVKVDESGPIKASNPAQGKALYVEVLPDYKPEGADLSESQVIQKLLAQTEKNDSVIIRALSYNKSQDEWFISYRQNWKKVETTLKDVLE</sequence>
<reference evidence="3" key="1">
    <citation type="submission" date="2021-03" db="EMBL/GenBank/DDBJ databases">
        <title>Antimicrobial resistance genes in bacteria isolated from Japanese honey, and their potential for conferring macrolide and lincosamide resistance in the American foulbrood pathogen Paenibacillus larvae.</title>
        <authorList>
            <person name="Okamoto M."/>
            <person name="Kumagai M."/>
            <person name="Kanamori H."/>
            <person name="Takamatsu D."/>
        </authorList>
    </citation>
    <scope>NUCLEOTIDE SEQUENCE</scope>
    <source>
        <strain evidence="3">J27TS8</strain>
    </source>
</reference>
<evidence type="ECO:0000313" key="4">
    <source>
        <dbReference type="Proteomes" id="UP000682111"/>
    </source>
</evidence>
<dbReference type="PROSITE" id="PS51257">
    <property type="entry name" value="PROKAR_LIPOPROTEIN"/>
    <property type="match status" value="1"/>
</dbReference>
<feature type="signal peptide" evidence="2">
    <location>
        <begin position="1"/>
        <end position="17"/>
    </location>
</feature>
<keyword evidence="2" id="KW-0732">Signal</keyword>
<evidence type="ECO:0008006" key="5">
    <source>
        <dbReference type="Google" id="ProtNLM"/>
    </source>
</evidence>
<evidence type="ECO:0000313" key="3">
    <source>
        <dbReference type="EMBL" id="GIN63060.1"/>
    </source>
</evidence>
<keyword evidence="4" id="KW-1185">Reference proteome</keyword>
<evidence type="ECO:0000256" key="2">
    <source>
        <dbReference type="SAM" id="SignalP"/>
    </source>
</evidence>
<gene>
    <name evidence="3" type="ORF">J27TS8_30530</name>
</gene>
<comment type="caution">
    <text evidence="3">The sequence shown here is derived from an EMBL/GenBank/DDBJ whole genome shotgun (WGS) entry which is preliminary data.</text>
</comment>
<feature type="region of interest" description="Disordered" evidence="1">
    <location>
        <begin position="24"/>
        <end position="43"/>
    </location>
</feature>
<feature type="compositionally biased region" description="Polar residues" evidence="1">
    <location>
        <begin position="32"/>
        <end position="43"/>
    </location>
</feature>
<feature type="chain" id="PRO_5039534903" description="DUF3221 domain-containing protein" evidence="2">
    <location>
        <begin position="18"/>
        <end position="416"/>
    </location>
</feature>
<dbReference type="AlphaFoldDB" id="A0A919WJ93"/>
<name>A0A919WJ93_9BACI</name>